<reference evidence="3 4" key="1">
    <citation type="submission" date="2014-09" db="EMBL/GenBank/DDBJ databases">
        <title>Butyrate-producing bacteria isolated from human gut.</title>
        <authorList>
            <person name="Zhang Q."/>
            <person name="Zhao L."/>
        </authorList>
    </citation>
    <scope>NUCLEOTIDE SEQUENCE [LARGE SCALE GENOMIC DNA]</scope>
    <source>
        <strain evidence="3 4">21</strain>
    </source>
</reference>
<dbReference type="SUPFAM" id="SSF55347">
    <property type="entry name" value="Glyceraldehyde-3-phosphate dehydrogenase-like, C-terminal domain"/>
    <property type="match status" value="1"/>
</dbReference>
<dbReference type="InterPro" id="IPR000683">
    <property type="entry name" value="Gfo/Idh/MocA-like_OxRdtase_N"/>
</dbReference>
<dbReference type="InterPro" id="IPR036291">
    <property type="entry name" value="NAD(P)-bd_dom_sf"/>
</dbReference>
<accession>A0A2V1JTM2</accession>
<dbReference type="AlphaFoldDB" id="A0A2V1JTM2"/>
<name>A0A2V1JTM2_EUBRA</name>
<evidence type="ECO:0000259" key="2">
    <source>
        <dbReference type="Pfam" id="PF01408"/>
    </source>
</evidence>
<dbReference type="Proteomes" id="UP000245288">
    <property type="component" value="Unassembled WGS sequence"/>
</dbReference>
<sequence length="370" mass="41946">MDNKVRVAVVGLGFGGEFVPIYQAYEKTECVAVCRRNEEELNKFADAHGVEKRYTDYDELLKDPDIDAVHINTDLLSHYTFVEKALKAGKHVASTVPMGMTVEECENICKLEKETGKVYMLMETSIYTREFLYFKSLYEKGDIGRLQFLRGSHQQNMSLPGWPSYWYGMPPMHYPTHAIAPLSEILRKPIKTVRCIGSGRIREEYVGKYNSPFAAESVQLTFADSDVAGEVTRTLFDTIRQYRESFDFYGSKESFEWEQCVGEGPVLYTGIEGAEHIHVPDTDYMLPDSIKKFSLKNQIEDQDHVSFIQGDGHGGSHPHMIREFIDAILEGRPAHVNSVVAANWNVAGILAHESAMRGGEIIEMPDFTQF</sequence>
<dbReference type="GO" id="GO:0016491">
    <property type="term" value="F:oxidoreductase activity"/>
    <property type="evidence" value="ECO:0007669"/>
    <property type="project" value="UniProtKB-KW"/>
</dbReference>
<keyword evidence="4" id="KW-1185">Reference proteome</keyword>
<dbReference type="PANTHER" id="PTHR43818:SF11">
    <property type="entry name" value="BCDNA.GH03377"/>
    <property type="match status" value="1"/>
</dbReference>
<dbReference type="Gene3D" id="3.40.50.720">
    <property type="entry name" value="NAD(P)-binding Rossmann-like Domain"/>
    <property type="match status" value="1"/>
</dbReference>
<evidence type="ECO:0000313" key="3">
    <source>
        <dbReference type="EMBL" id="PWE87479.1"/>
    </source>
</evidence>
<dbReference type="RefSeq" id="WP_109214916.1">
    <property type="nucleotide sequence ID" value="NZ_CABMEW010000022.1"/>
</dbReference>
<dbReference type="GO" id="GO:0000166">
    <property type="term" value="F:nucleotide binding"/>
    <property type="evidence" value="ECO:0007669"/>
    <property type="project" value="InterPro"/>
</dbReference>
<proteinExistence type="predicted"/>
<dbReference type="PANTHER" id="PTHR43818">
    <property type="entry name" value="BCDNA.GH03377"/>
    <property type="match status" value="1"/>
</dbReference>
<dbReference type="Pfam" id="PF01408">
    <property type="entry name" value="GFO_IDH_MocA"/>
    <property type="match status" value="1"/>
</dbReference>
<comment type="caution">
    <text evidence="3">The sequence shown here is derived from an EMBL/GenBank/DDBJ whole genome shotgun (WGS) entry which is preliminary data.</text>
</comment>
<gene>
    <name evidence="3" type="ORF">LG34_03770</name>
</gene>
<organism evidence="3 4">
    <name type="scientific">Eubacterium ramulus</name>
    <dbReference type="NCBI Taxonomy" id="39490"/>
    <lineage>
        <taxon>Bacteria</taxon>
        <taxon>Bacillati</taxon>
        <taxon>Bacillota</taxon>
        <taxon>Clostridia</taxon>
        <taxon>Eubacteriales</taxon>
        <taxon>Eubacteriaceae</taxon>
        <taxon>Eubacterium</taxon>
    </lineage>
</organism>
<keyword evidence="1" id="KW-0560">Oxidoreductase</keyword>
<feature type="domain" description="Gfo/Idh/MocA-like oxidoreductase N-terminal" evidence="2">
    <location>
        <begin position="5"/>
        <end position="121"/>
    </location>
</feature>
<evidence type="ECO:0000256" key="1">
    <source>
        <dbReference type="ARBA" id="ARBA00023002"/>
    </source>
</evidence>
<dbReference type="SUPFAM" id="SSF51735">
    <property type="entry name" value="NAD(P)-binding Rossmann-fold domains"/>
    <property type="match status" value="1"/>
</dbReference>
<protein>
    <submittedName>
        <fullName evidence="3">Oxidoreductase</fullName>
    </submittedName>
</protein>
<dbReference type="Gene3D" id="3.30.360.10">
    <property type="entry name" value="Dihydrodipicolinate Reductase, domain 2"/>
    <property type="match status" value="1"/>
</dbReference>
<dbReference type="OrthoDB" id="9815825at2"/>
<dbReference type="EMBL" id="JRFU01000038">
    <property type="protein sequence ID" value="PWE87479.1"/>
    <property type="molecule type" value="Genomic_DNA"/>
</dbReference>
<evidence type="ECO:0000313" key="4">
    <source>
        <dbReference type="Proteomes" id="UP000245288"/>
    </source>
</evidence>
<dbReference type="InterPro" id="IPR050463">
    <property type="entry name" value="Gfo/Idh/MocA_oxidrdct_glycsds"/>
</dbReference>